<gene>
    <name evidence="8" type="primary">sigD_1</name>
    <name evidence="8" type="ORF">UC8_15810</name>
</gene>
<evidence type="ECO:0000313" key="8">
    <source>
        <dbReference type="EMBL" id="QEG39585.1"/>
    </source>
</evidence>
<dbReference type="CDD" id="cd06171">
    <property type="entry name" value="Sigma70_r4"/>
    <property type="match status" value="1"/>
</dbReference>
<dbReference type="KEGG" id="rul:UC8_15810"/>
<keyword evidence="9" id="KW-1185">Reference proteome</keyword>
<dbReference type="RefSeq" id="WP_148080155.1">
    <property type="nucleotide sequence ID" value="NZ_CP042914.1"/>
</dbReference>
<dbReference type="GO" id="GO:0016987">
    <property type="term" value="F:sigma factor activity"/>
    <property type="evidence" value="ECO:0007669"/>
    <property type="project" value="UniProtKB-KW"/>
</dbReference>
<dbReference type="SUPFAM" id="SSF88946">
    <property type="entry name" value="Sigma2 domain of RNA polymerase sigma factors"/>
    <property type="match status" value="1"/>
</dbReference>
<dbReference type="Pfam" id="PF04542">
    <property type="entry name" value="Sigma70_r2"/>
    <property type="match status" value="1"/>
</dbReference>
<dbReference type="InterPro" id="IPR013249">
    <property type="entry name" value="RNA_pol_sigma70_r4_t2"/>
</dbReference>
<dbReference type="InterPro" id="IPR014284">
    <property type="entry name" value="RNA_pol_sigma-70_dom"/>
</dbReference>
<accession>A0A5B9QPZ3</accession>
<comment type="similarity">
    <text evidence="1">Belongs to the sigma-70 factor family. ECF subfamily.</text>
</comment>
<evidence type="ECO:0000256" key="5">
    <source>
        <dbReference type="ARBA" id="ARBA00023163"/>
    </source>
</evidence>
<evidence type="ECO:0000256" key="2">
    <source>
        <dbReference type="ARBA" id="ARBA00023015"/>
    </source>
</evidence>
<dbReference type="PANTHER" id="PTHR43133:SF58">
    <property type="entry name" value="ECF RNA POLYMERASE SIGMA FACTOR SIGD"/>
    <property type="match status" value="1"/>
</dbReference>
<name>A0A5B9QPZ3_9BACT</name>
<dbReference type="NCBIfam" id="TIGR02937">
    <property type="entry name" value="sigma70-ECF"/>
    <property type="match status" value="1"/>
</dbReference>
<dbReference type="GO" id="GO:0006352">
    <property type="term" value="P:DNA-templated transcription initiation"/>
    <property type="evidence" value="ECO:0007669"/>
    <property type="project" value="InterPro"/>
</dbReference>
<protein>
    <submittedName>
        <fullName evidence="8">ECF RNA polymerase sigma factor SigD</fullName>
    </submittedName>
</protein>
<dbReference type="InterPro" id="IPR007627">
    <property type="entry name" value="RNA_pol_sigma70_r2"/>
</dbReference>
<keyword evidence="5" id="KW-0804">Transcription</keyword>
<evidence type="ECO:0000313" key="9">
    <source>
        <dbReference type="Proteomes" id="UP000325286"/>
    </source>
</evidence>
<reference evidence="8 9" key="1">
    <citation type="submission" date="2019-08" db="EMBL/GenBank/DDBJ databases">
        <title>Deep-cultivation of Planctomycetes and their phenomic and genomic characterization uncovers novel biology.</title>
        <authorList>
            <person name="Wiegand S."/>
            <person name="Jogler M."/>
            <person name="Boedeker C."/>
            <person name="Pinto D."/>
            <person name="Vollmers J."/>
            <person name="Rivas-Marin E."/>
            <person name="Kohn T."/>
            <person name="Peeters S.H."/>
            <person name="Heuer A."/>
            <person name="Rast P."/>
            <person name="Oberbeckmann S."/>
            <person name="Bunk B."/>
            <person name="Jeske O."/>
            <person name="Meyerdierks A."/>
            <person name="Storesund J.E."/>
            <person name="Kallscheuer N."/>
            <person name="Luecker S."/>
            <person name="Lage O.M."/>
            <person name="Pohl T."/>
            <person name="Merkel B.J."/>
            <person name="Hornburger P."/>
            <person name="Mueller R.-W."/>
            <person name="Bruemmer F."/>
            <person name="Labrenz M."/>
            <person name="Spormann A.M."/>
            <person name="Op den Camp H."/>
            <person name="Overmann J."/>
            <person name="Amann R."/>
            <person name="Jetten M.S.M."/>
            <person name="Mascher T."/>
            <person name="Medema M.H."/>
            <person name="Devos D.P."/>
            <person name="Kaster A.-K."/>
            <person name="Ovreas L."/>
            <person name="Rohde M."/>
            <person name="Galperin M.Y."/>
            <person name="Jogler C."/>
        </authorList>
    </citation>
    <scope>NUCLEOTIDE SEQUENCE [LARGE SCALE GENOMIC DNA]</scope>
    <source>
        <strain evidence="8 9">UC8</strain>
    </source>
</reference>
<keyword evidence="2" id="KW-0805">Transcription regulation</keyword>
<proteinExistence type="inferred from homology"/>
<feature type="domain" description="RNA polymerase sigma factor 70 region 4 type 2" evidence="7">
    <location>
        <begin position="147"/>
        <end position="197"/>
    </location>
</feature>
<evidence type="ECO:0000256" key="1">
    <source>
        <dbReference type="ARBA" id="ARBA00010641"/>
    </source>
</evidence>
<dbReference type="InterPro" id="IPR013325">
    <property type="entry name" value="RNA_pol_sigma_r2"/>
</dbReference>
<sequence>MADSQDLDPLFEQIRQGDVAALGEYLEQNRGRLTGFLRTITGDHLLTRIDLDDLAQEVCAAAVTALPTADLKSGDPFGWIQELARRRVVDAHRFYFKAQRRDAGKERSLQGAFSGDSSSGGGLEALLAASMTSPSAAFSNDVRMARMKQAIDGMSEEQQQVVRMRYVEGLPTKQIAEKLGKTDVSVRVLLSRSLKKLEQQLSDVRPRDM</sequence>
<feature type="domain" description="RNA polymerase sigma-70 region 2" evidence="6">
    <location>
        <begin position="27"/>
        <end position="93"/>
    </location>
</feature>
<evidence type="ECO:0000256" key="4">
    <source>
        <dbReference type="ARBA" id="ARBA00023125"/>
    </source>
</evidence>
<organism evidence="8 9">
    <name type="scientific">Roseimaritima ulvae</name>
    <dbReference type="NCBI Taxonomy" id="980254"/>
    <lineage>
        <taxon>Bacteria</taxon>
        <taxon>Pseudomonadati</taxon>
        <taxon>Planctomycetota</taxon>
        <taxon>Planctomycetia</taxon>
        <taxon>Pirellulales</taxon>
        <taxon>Pirellulaceae</taxon>
        <taxon>Roseimaritima</taxon>
    </lineage>
</organism>
<dbReference type="InterPro" id="IPR036388">
    <property type="entry name" value="WH-like_DNA-bd_sf"/>
</dbReference>
<dbReference type="InterPro" id="IPR013324">
    <property type="entry name" value="RNA_pol_sigma_r3/r4-like"/>
</dbReference>
<dbReference type="InterPro" id="IPR039425">
    <property type="entry name" value="RNA_pol_sigma-70-like"/>
</dbReference>
<dbReference type="Gene3D" id="1.10.10.10">
    <property type="entry name" value="Winged helix-like DNA-binding domain superfamily/Winged helix DNA-binding domain"/>
    <property type="match status" value="1"/>
</dbReference>
<dbReference type="OrthoDB" id="291970at2"/>
<keyword evidence="3" id="KW-0731">Sigma factor</keyword>
<dbReference type="SUPFAM" id="SSF88659">
    <property type="entry name" value="Sigma3 and sigma4 domains of RNA polymerase sigma factors"/>
    <property type="match status" value="1"/>
</dbReference>
<dbReference type="Pfam" id="PF08281">
    <property type="entry name" value="Sigma70_r4_2"/>
    <property type="match status" value="1"/>
</dbReference>
<evidence type="ECO:0000256" key="3">
    <source>
        <dbReference type="ARBA" id="ARBA00023082"/>
    </source>
</evidence>
<dbReference type="Proteomes" id="UP000325286">
    <property type="component" value="Chromosome"/>
</dbReference>
<keyword evidence="4" id="KW-0238">DNA-binding</keyword>
<dbReference type="EMBL" id="CP042914">
    <property type="protein sequence ID" value="QEG39585.1"/>
    <property type="molecule type" value="Genomic_DNA"/>
</dbReference>
<dbReference type="PANTHER" id="PTHR43133">
    <property type="entry name" value="RNA POLYMERASE ECF-TYPE SIGMA FACTO"/>
    <property type="match status" value="1"/>
</dbReference>
<dbReference type="GO" id="GO:0003677">
    <property type="term" value="F:DNA binding"/>
    <property type="evidence" value="ECO:0007669"/>
    <property type="project" value="UniProtKB-KW"/>
</dbReference>
<evidence type="ECO:0000259" key="6">
    <source>
        <dbReference type="Pfam" id="PF04542"/>
    </source>
</evidence>
<evidence type="ECO:0000259" key="7">
    <source>
        <dbReference type="Pfam" id="PF08281"/>
    </source>
</evidence>
<dbReference type="AlphaFoldDB" id="A0A5B9QPZ3"/>
<dbReference type="Gene3D" id="1.10.1740.10">
    <property type="match status" value="1"/>
</dbReference>